<dbReference type="InterPro" id="IPR009079">
    <property type="entry name" value="4_helix_cytokine-like_core"/>
</dbReference>
<dbReference type="PANTHER" id="PTHR47401:SF1">
    <property type="entry name" value="INTERLEUKIN-4"/>
    <property type="match status" value="1"/>
</dbReference>
<reference evidence="1" key="1">
    <citation type="submission" date="2025-08" db="UniProtKB">
        <authorList>
            <consortium name="Ensembl"/>
        </authorList>
    </citation>
    <scope>IDENTIFICATION</scope>
</reference>
<dbReference type="GO" id="GO:0005136">
    <property type="term" value="F:interleukin-4 receptor binding"/>
    <property type="evidence" value="ECO:0007669"/>
    <property type="project" value="InterPro"/>
</dbReference>
<evidence type="ECO:0000313" key="2">
    <source>
        <dbReference type="Proteomes" id="UP000694413"/>
    </source>
</evidence>
<dbReference type="Proteomes" id="UP000694413">
    <property type="component" value="Unassembled WGS sequence"/>
</dbReference>
<name>A0A8D2MQP5_ZONAL</name>
<dbReference type="AlphaFoldDB" id="A0A8D2MQP5"/>
<dbReference type="InterPro" id="IPR002354">
    <property type="entry name" value="IL-4"/>
</dbReference>
<organism evidence="1 2">
    <name type="scientific">Zonotrichia albicollis</name>
    <name type="common">White-throated sparrow</name>
    <name type="synonym">Fringilla albicollis</name>
    <dbReference type="NCBI Taxonomy" id="44394"/>
    <lineage>
        <taxon>Eukaryota</taxon>
        <taxon>Metazoa</taxon>
        <taxon>Chordata</taxon>
        <taxon>Craniata</taxon>
        <taxon>Vertebrata</taxon>
        <taxon>Euteleostomi</taxon>
        <taxon>Archelosauria</taxon>
        <taxon>Archosauria</taxon>
        <taxon>Dinosauria</taxon>
        <taxon>Saurischia</taxon>
        <taxon>Theropoda</taxon>
        <taxon>Coelurosauria</taxon>
        <taxon>Aves</taxon>
        <taxon>Neognathae</taxon>
        <taxon>Neoaves</taxon>
        <taxon>Telluraves</taxon>
        <taxon>Australaves</taxon>
        <taxon>Passeriformes</taxon>
        <taxon>Passerellidae</taxon>
        <taxon>Zonotrichia</taxon>
    </lineage>
</organism>
<dbReference type="GO" id="GO:0008083">
    <property type="term" value="F:growth factor activity"/>
    <property type="evidence" value="ECO:0007669"/>
    <property type="project" value="InterPro"/>
</dbReference>
<dbReference type="Pfam" id="PF00727">
    <property type="entry name" value="IL4"/>
    <property type="match status" value="1"/>
</dbReference>
<accession>A0A8D2MQP5</accession>
<protein>
    <submittedName>
        <fullName evidence="1">Uncharacterized protein</fullName>
    </submittedName>
</protein>
<proteinExistence type="predicted"/>
<dbReference type="SUPFAM" id="SSF47266">
    <property type="entry name" value="4-helical cytokines"/>
    <property type="match status" value="1"/>
</dbReference>
<dbReference type="Ensembl" id="ENSZALT00000015543.1">
    <property type="protein sequence ID" value="ENSZALP00000011217.1"/>
    <property type="gene ID" value="ENSZALG00000009499.1"/>
</dbReference>
<evidence type="ECO:0000313" key="1">
    <source>
        <dbReference type="Ensembl" id="ENSZALP00000011217.1"/>
    </source>
</evidence>
<sequence>MLSQRKVMSMGSQCSWGLGGWMCAVWSLTAPLLCVFIKVSCDKMNVINIFADHKRGNNTEIFCKAATIARETKSCHRELGGIYYNLLSLGKARHKVRHSSPCTAHSTTTNKWFLSETKNFFLSEHSQRGTQHTQEHSTT</sequence>
<keyword evidence="2" id="KW-1185">Reference proteome</keyword>
<reference evidence="1" key="2">
    <citation type="submission" date="2025-09" db="UniProtKB">
        <authorList>
            <consortium name="Ensembl"/>
        </authorList>
    </citation>
    <scope>IDENTIFICATION</scope>
</reference>
<dbReference type="Gene3D" id="1.20.1250.10">
    <property type="match status" value="1"/>
</dbReference>
<dbReference type="PANTHER" id="PTHR47401">
    <property type="entry name" value="INTERLEUKIN-4"/>
    <property type="match status" value="1"/>
</dbReference>
<dbReference type="GO" id="GO:0005576">
    <property type="term" value="C:extracellular region"/>
    <property type="evidence" value="ECO:0007669"/>
    <property type="project" value="InterPro"/>
</dbReference>
<dbReference type="GO" id="GO:0006955">
    <property type="term" value="P:immune response"/>
    <property type="evidence" value="ECO:0007669"/>
    <property type="project" value="InterPro"/>
</dbReference>